<dbReference type="InterPro" id="IPR004462">
    <property type="entry name" value="Desulfoferrodoxin_N"/>
</dbReference>
<evidence type="ECO:0000256" key="3">
    <source>
        <dbReference type="ARBA" id="ARBA00014839"/>
    </source>
</evidence>
<evidence type="ECO:0000313" key="14">
    <source>
        <dbReference type="Proteomes" id="UP000284841"/>
    </source>
</evidence>
<feature type="domain" description="Desulfoferrodoxin ferrous iron-binding" evidence="11">
    <location>
        <begin position="38"/>
        <end position="122"/>
    </location>
</feature>
<dbReference type="AlphaFoldDB" id="A0A415DTD9"/>
<dbReference type="EMBL" id="QRMS01000010">
    <property type="protein sequence ID" value="RHJ83177.1"/>
    <property type="molecule type" value="Genomic_DNA"/>
</dbReference>
<evidence type="ECO:0000256" key="10">
    <source>
        <dbReference type="ARBA" id="ARBA00047448"/>
    </source>
</evidence>
<evidence type="ECO:0000313" key="13">
    <source>
        <dbReference type="EMBL" id="RHJ83177.1"/>
    </source>
</evidence>
<protein>
    <recommendedName>
        <fullName evidence="3">Desulfoferrodoxin</fullName>
        <ecNumber evidence="2">1.15.1.2</ecNumber>
    </recommendedName>
    <alternativeName>
        <fullName evidence="9">Superoxide reductase</fullName>
    </alternativeName>
</protein>
<accession>A0A415DTD9</accession>
<reference evidence="13 14" key="1">
    <citation type="submission" date="2018-08" db="EMBL/GenBank/DDBJ databases">
        <title>A genome reference for cultivated species of the human gut microbiota.</title>
        <authorList>
            <person name="Zou Y."/>
            <person name="Xue W."/>
            <person name="Luo G."/>
        </authorList>
    </citation>
    <scope>NUCLEOTIDE SEQUENCE [LARGE SCALE GENOMIC DNA]</scope>
    <source>
        <strain evidence="13 14">AM07-24</strain>
    </source>
</reference>
<feature type="domain" description="Desulfoferrodoxin N-terminal" evidence="12">
    <location>
        <begin position="2"/>
        <end position="33"/>
    </location>
</feature>
<name>A0A415DTD9_9FIRM</name>
<keyword evidence="5" id="KW-0479">Metal-binding</keyword>
<evidence type="ECO:0000256" key="7">
    <source>
        <dbReference type="ARBA" id="ARBA00023004"/>
    </source>
</evidence>
<evidence type="ECO:0000259" key="12">
    <source>
        <dbReference type="Pfam" id="PF06397"/>
    </source>
</evidence>
<evidence type="ECO:0000256" key="8">
    <source>
        <dbReference type="ARBA" id="ARBA00024690"/>
    </source>
</evidence>
<dbReference type="Gene3D" id="2.60.40.730">
    <property type="entry name" value="SOR catalytic domain"/>
    <property type="match status" value="1"/>
</dbReference>
<keyword evidence="4" id="KW-0813">Transport</keyword>
<dbReference type="GO" id="GO:0005506">
    <property type="term" value="F:iron ion binding"/>
    <property type="evidence" value="ECO:0007669"/>
    <property type="project" value="InterPro"/>
</dbReference>
<keyword evidence="7" id="KW-0408">Iron</keyword>
<dbReference type="PANTHER" id="PTHR36541:SF1">
    <property type="entry name" value="SUPEROXIDE REDUCTASE-RELATED"/>
    <property type="match status" value="1"/>
</dbReference>
<evidence type="ECO:0000256" key="5">
    <source>
        <dbReference type="ARBA" id="ARBA00022723"/>
    </source>
</evidence>
<evidence type="ECO:0000256" key="9">
    <source>
        <dbReference type="ARBA" id="ARBA00031398"/>
    </source>
</evidence>
<evidence type="ECO:0000256" key="1">
    <source>
        <dbReference type="ARBA" id="ARBA00005941"/>
    </source>
</evidence>
<dbReference type="Pfam" id="PF01880">
    <property type="entry name" value="Desulfoferrodox"/>
    <property type="match status" value="1"/>
</dbReference>
<dbReference type="Gene3D" id="2.20.28.100">
    <property type="entry name" value="Desulphoferrodoxin, N-terminal domain"/>
    <property type="match status" value="1"/>
</dbReference>
<evidence type="ECO:0000256" key="2">
    <source>
        <dbReference type="ARBA" id="ARBA00012679"/>
    </source>
</evidence>
<evidence type="ECO:0000256" key="4">
    <source>
        <dbReference type="ARBA" id="ARBA00022448"/>
    </source>
</evidence>
<evidence type="ECO:0000256" key="6">
    <source>
        <dbReference type="ARBA" id="ARBA00022982"/>
    </source>
</evidence>
<comment type="function">
    <text evidence="8">Catalyzes the one-electron reduction of superoxide anion radical to hydrogen peroxide at a nonheme ferrous iron center. Plays a fundamental role in case of oxidative stress via its superoxide detoxification activity.</text>
</comment>
<dbReference type="SUPFAM" id="SSF49367">
    <property type="entry name" value="Superoxide reductase-like"/>
    <property type="match status" value="1"/>
</dbReference>
<dbReference type="InterPro" id="IPR002742">
    <property type="entry name" value="Desulfoferrodoxin_Fe-bd_dom"/>
</dbReference>
<evidence type="ECO:0000259" key="11">
    <source>
        <dbReference type="Pfam" id="PF01880"/>
    </source>
</evidence>
<dbReference type="EC" id="1.15.1.2" evidence="2"/>
<dbReference type="InterPro" id="IPR051233">
    <property type="entry name" value="Desulfoferrodoxin_SOR"/>
</dbReference>
<dbReference type="GO" id="GO:0050605">
    <property type="term" value="F:superoxide reductase activity"/>
    <property type="evidence" value="ECO:0007669"/>
    <property type="project" value="UniProtKB-EC"/>
</dbReference>
<keyword evidence="14" id="KW-1185">Reference proteome</keyword>
<dbReference type="PANTHER" id="PTHR36541">
    <property type="entry name" value="SUPEROXIDE REDUCTASE-RELATED"/>
    <property type="match status" value="1"/>
</dbReference>
<comment type="catalytic activity">
    <reaction evidence="10">
        <text>reduced [rubredoxin] + superoxide + 2 H(+) = oxidized [rubredoxin] + H2O2</text>
        <dbReference type="Rhea" id="RHEA:21324"/>
        <dbReference type="Rhea" id="RHEA-COMP:10302"/>
        <dbReference type="Rhea" id="RHEA-COMP:10303"/>
        <dbReference type="ChEBI" id="CHEBI:15378"/>
        <dbReference type="ChEBI" id="CHEBI:16240"/>
        <dbReference type="ChEBI" id="CHEBI:18421"/>
        <dbReference type="ChEBI" id="CHEBI:29033"/>
        <dbReference type="ChEBI" id="CHEBI:29034"/>
        <dbReference type="EC" id="1.15.1.2"/>
    </reaction>
</comment>
<organism evidence="13 14">
    <name type="scientific">Emergencia timonensis</name>
    <dbReference type="NCBI Taxonomy" id="1776384"/>
    <lineage>
        <taxon>Bacteria</taxon>
        <taxon>Bacillati</taxon>
        <taxon>Bacillota</taxon>
        <taxon>Clostridia</taxon>
        <taxon>Peptostreptococcales</taxon>
        <taxon>Anaerovoracaceae</taxon>
        <taxon>Emergencia</taxon>
    </lineage>
</organism>
<proteinExistence type="inferred from homology"/>
<sequence>MKLYKCNHCGNIVKMVVDKGVTPVCCGEPMHLLEPNTTDAATEKHVPLVKIDGNKVVVNVGSAEHPMSEEHHIAFILLETNKGVQEKHLDPTGKPEAEFVLAEGEKAVAAYEYCNLHGFWKATI</sequence>
<dbReference type="InterPro" id="IPR038094">
    <property type="entry name" value="Desulfoferrodoxin_N_sf"/>
</dbReference>
<comment type="similarity">
    <text evidence="1">Belongs to the desulfoferrodoxin family.</text>
</comment>
<keyword evidence="6" id="KW-0249">Electron transport</keyword>
<dbReference type="InterPro" id="IPR036073">
    <property type="entry name" value="Desulfoferrodoxin_Fe-bd_dom_sf"/>
</dbReference>
<comment type="caution">
    <text evidence="13">The sequence shown here is derived from an EMBL/GenBank/DDBJ whole genome shotgun (WGS) entry which is preliminary data.</text>
</comment>
<dbReference type="Proteomes" id="UP000284841">
    <property type="component" value="Unassembled WGS sequence"/>
</dbReference>
<dbReference type="SUPFAM" id="SSF57802">
    <property type="entry name" value="Rubredoxin-like"/>
    <property type="match status" value="1"/>
</dbReference>
<gene>
    <name evidence="13" type="ORF">DW099_19275</name>
</gene>
<dbReference type="STRING" id="1776384.GCA_900086585_00285"/>
<dbReference type="OrthoDB" id="9814936at2"/>
<dbReference type="Pfam" id="PF06397">
    <property type="entry name" value="Desulfoferrod_N"/>
    <property type="match status" value="1"/>
</dbReference>